<dbReference type="Proteomes" id="UP001597327">
    <property type="component" value="Unassembled WGS sequence"/>
</dbReference>
<evidence type="ECO:0000259" key="4">
    <source>
        <dbReference type="Pfam" id="PF07731"/>
    </source>
</evidence>
<evidence type="ECO:0000256" key="1">
    <source>
        <dbReference type="ARBA" id="ARBA00022723"/>
    </source>
</evidence>
<evidence type="ECO:0000256" key="2">
    <source>
        <dbReference type="ARBA" id="ARBA00023002"/>
    </source>
</evidence>
<dbReference type="SUPFAM" id="SSF49503">
    <property type="entry name" value="Cupredoxins"/>
    <property type="match status" value="3"/>
</dbReference>
<dbReference type="PANTHER" id="PTHR11709">
    <property type="entry name" value="MULTI-COPPER OXIDASE"/>
    <property type="match status" value="1"/>
</dbReference>
<evidence type="ECO:0000256" key="3">
    <source>
        <dbReference type="SAM" id="SignalP"/>
    </source>
</evidence>
<evidence type="ECO:0000313" key="6">
    <source>
        <dbReference type="EMBL" id="MFD1695014.1"/>
    </source>
</evidence>
<organism evidence="6 7">
    <name type="scientific">Roseibium aestuarii</name>
    <dbReference type="NCBI Taxonomy" id="2600299"/>
    <lineage>
        <taxon>Bacteria</taxon>
        <taxon>Pseudomonadati</taxon>
        <taxon>Pseudomonadota</taxon>
        <taxon>Alphaproteobacteria</taxon>
        <taxon>Hyphomicrobiales</taxon>
        <taxon>Stappiaceae</taxon>
        <taxon>Roseibium</taxon>
    </lineage>
</organism>
<dbReference type="PROSITE" id="PS00080">
    <property type="entry name" value="MULTICOPPER_OXIDASE2"/>
    <property type="match status" value="1"/>
</dbReference>
<dbReference type="InterPro" id="IPR011707">
    <property type="entry name" value="Cu-oxidase-like_N"/>
</dbReference>
<dbReference type="PROSITE" id="PS51257">
    <property type="entry name" value="PROKAR_LIPOPROTEIN"/>
    <property type="match status" value="1"/>
</dbReference>
<dbReference type="Pfam" id="PF07731">
    <property type="entry name" value="Cu-oxidase_2"/>
    <property type="match status" value="1"/>
</dbReference>
<dbReference type="EMBL" id="JBHUFA010000001">
    <property type="protein sequence ID" value="MFD1695014.1"/>
    <property type="molecule type" value="Genomic_DNA"/>
</dbReference>
<feature type="domain" description="Plastocyanin-like" evidence="4">
    <location>
        <begin position="356"/>
        <end position="461"/>
    </location>
</feature>
<evidence type="ECO:0000313" key="7">
    <source>
        <dbReference type="Proteomes" id="UP001597327"/>
    </source>
</evidence>
<evidence type="ECO:0000259" key="5">
    <source>
        <dbReference type="Pfam" id="PF07732"/>
    </source>
</evidence>
<dbReference type="Pfam" id="PF07732">
    <property type="entry name" value="Cu-oxidase_3"/>
    <property type="match status" value="1"/>
</dbReference>
<dbReference type="InterPro" id="IPR045087">
    <property type="entry name" value="Cu-oxidase_fam"/>
</dbReference>
<reference evidence="7" key="1">
    <citation type="journal article" date="2019" name="Int. J. Syst. Evol. Microbiol.">
        <title>The Global Catalogue of Microorganisms (GCM) 10K type strain sequencing project: providing services to taxonomists for standard genome sequencing and annotation.</title>
        <authorList>
            <consortium name="The Broad Institute Genomics Platform"/>
            <consortium name="The Broad Institute Genome Sequencing Center for Infectious Disease"/>
            <person name="Wu L."/>
            <person name="Ma J."/>
        </authorList>
    </citation>
    <scope>NUCLEOTIDE SEQUENCE [LARGE SCALE GENOMIC DNA]</scope>
    <source>
        <strain evidence="7">JCM 3369</strain>
    </source>
</reference>
<comment type="caution">
    <text evidence="6">The sequence shown here is derived from an EMBL/GenBank/DDBJ whole genome shotgun (WGS) entry which is preliminary data.</text>
</comment>
<keyword evidence="1" id="KW-0479">Metal-binding</keyword>
<keyword evidence="3" id="KW-0732">Signal</keyword>
<dbReference type="InterPro" id="IPR008972">
    <property type="entry name" value="Cupredoxin"/>
</dbReference>
<proteinExistence type="predicted"/>
<dbReference type="RefSeq" id="WP_208998634.1">
    <property type="nucleotide sequence ID" value="NZ_JBHUFA010000001.1"/>
</dbReference>
<dbReference type="InterPro" id="IPR002355">
    <property type="entry name" value="Cu_oxidase_Cu_BS"/>
</dbReference>
<feature type="domain" description="Plastocyanin-like" evidence="5">
    <location>
        <begin position="48"/>
        <end position="152"/>
    </location>
</feature>
<dbReference type="CDD" id="cd13861">
    <property type="entry name" value="CuRO_1_CumA_like"/>
    <property type="match status" value="1"/>
</dbReference>
<dbReference type="InterPro" id="IPR011706">
    <property type="entry name" value="Cu-oxidase_C"/>
</dbReference>
<dbReference type="PROSITE" id="PS00079">
    <property type="entry name" value="MULTICOPPER_OXIDASE1"/>
    <property type="match status" value="1"/>
</dbReference>
<dbReference type="Gene3D" id="2.60.40.420">
    <property type="entry name" value="Cupredoxins - blue copper proteins"/>
    <property type="match status" value="3"/>
</dbReference>
<feature type="chain" id="PRO_5047305440" evidence="3">
    <location>
        <begin position="26"/>
        <end position="462"/>
    </location>
</feature>
<name>A0ABW4JUT1_9HYPH</name>
<keyword evidence="2" id="KW-0560">Oxidoreductase</keyword>
<sequence>MNRRRFLASSAGALAGCALPRLVLAATGPGLIELDAVKGQAELYGKEGKLSDLWLYNGSLPGPELRLRKGETLSVRFTNRLDEPTSIHWHGIRIDNAMDGVAGLTQPPVQPGESFDYTFTVPDAGTFWYHAHTMSWNQVPRGLSGVLIVEEETPFVPRDRDLTLFLSDWRLDEEGVLITAGLGSMHDFSHAGRLGNWLTVNGQSRPDIPVVRGAWHRLRLVNASSARVLDLEPSRFGAQLLALDGQALPALRKVEGPVRLAPGQRMDLVIKPEGDLPIPFELTTGQPFVFARFLPRDAAAGAADDDLPALPAPNALPEPNLANARELPLEMAGGAMGGMRIMMQRGLDPQALMADGKFWIFNGAPGSLETPMFKVARGESVVLNVSNLSGFPHAVHLHGHHFRVLELNGTEQDPADWHDTVTLEPEDRARIAFVADNPGKWLLHCHMLGHAASGMTGWFEVA</sequence>
<protein>
    <submittedName>
        <fullName evidence="6">Multicopper oxidase family protein</fullName>
    </submittedName>
</protein>
<keyword evidence="7" id="KW-1185">Reference proteome</keyword>
<feature type="signal peptide" evidence="3">
    <location>
        <begin position="1"/>
        <end position="25"/>
    </location>
</feature>
<dbReference type="InterPro" id="IPR033138">
    <property type="entry name" value="Cu_oxidase_CS"/>
</dbReference>
<dbReference type="PANTHER" id="PTHR11709:SF2">
    <property type="entry name" value="MULTICOPPER OXIDASE LPR1"/>
    <property type="match status" value="1"/>
</dbReference>
<gene>
    <name evidence="6" type="ORF">ACFSC7_05760</name>
</gene>
<accession>A0ABW4JUT1</accession>